<accession>A0A8D5AJE1</accession>
<evidence type="ECO:0000313" key="9">
    <source>
        <dbReference type="Proteomes" id="UP000824988"/>
    </source>
</evidence>
<reference evidence="8" key="1">
    <citation type="submission" date="2019-06" db="EMBL/GenBank/DDBJ databases">
        <title>Complete genome sequence of Methylogaea oryzae strain JCM16910.</title>
        <authorList>
            <person name="Asakawa S."/>
        </authorList>
    </citation>
    <scope>NUCLEOTIDE SEQUENCE</scope>
    <source>
        <strain evidence="8">E10</strain>
    </source>
</reference>
<dbReference type="PIRSF" id="PIRSF004911">
    <property type="entry name" value="DUF160"/>
    <property type="match status" value="1"/>
</dbReference>
<keyword evidence="3" id="KW-0479">Metal-binding</keyword>
<dbReference type="InterPro" id="IPR003739">
    <property type="entry name" value="Lys_aminomutase/Glu_NH3_mut"/>
</dbReference>
<proteinExistence type="inferred from homology"/>
<comment type="catalytic activity">
    <reaction evidence="1">
        <text>L-lysine = D-beta-lysine</text>
        <dbReference type="Rhea" id="RHEA:44148"/>
        <dbReference type="ChEBI" id="CHEBI:32551"/>
        <dbReference type="ChEBI" id="CHEBI:84138"/>
    </reaction>
</comment>
<dbReference type="GO" id="GO:0016853">
    <property type="term" value="F:isomerase activity"/>
    <property type="evidence" value="ECO:0007669"/>
    <property type="project" value="UniProtKB-KW"/>
</dbReference>
<dbReference type="SFLD" id="SFLDS00029">
    <property type="entry name" value="Radical_SAM"/>
    <property type="match status" value="1"/>
</dbReference>
<keyword evidence="6" id="KW-0663">Pyridoxal phosphate</keyword>
<dbReference type="Pfam" id="PF04055">
    <property type="entry name" value="Radical_SAM"/>
    <property type="match status" value="1"/>
</dbReference>
<dbReference type="KEGG" id="moz:MoryE10_13000"/>
<keyword evidence="3" id="KW-0411">Iron-sulfur</keyword>
<evidence type="ECO:0000256" key="3">
    <source>
        <dbReference type="ARBA" id="ARBA00022485"/>
    </source>
</evidence>
<evidence type="ECO:0000256" key="2">
    <source>
        <dbReference type="ARBA" id="ARBA00008703"/>
    </source>
</evidence>
<keyword evidence="4" id="KW-0413">Isomerase</keyword>
<dbReference type="PANTHER" id="PTHR30538:SF1">
    <property type="entry name" value="L-LYSINE 2,3-AMINOMUTASE"/>
    <property type="match status" value="1"/>
</dbReference>
<organism evidence="8 9">
    <name type="scientific">Methylogaea oryzae</name>
    <dbReference type="NCBI Taxonomy" id="1295382"/>
    <lineage>
        <taxon>Bacteria</taxon>
        <taxon>Pseudomonadati</taxon>
        <taxon>Pseudomonadota</taxon>
        <taxon>Gammaproteobacteria</taxon>
        <taxon>Methylococcales</taxon>
        <taxon>Methylococcaceae</taxon>
        <taxon>Methylogaea</taxon>
    </lineage>
</organism>
<sequence length="336" mass="36030">MSNSPLPWQAELASAFRSPSELLAYLGLENSPHPACDGAAKDFPFLVTRAYADRMAKGDPADPLLRQVLPAAEEMLAVPGYGDDPVGDGAALAAPGVLHKYRGRALLITTGACAIHCRYCFRRAFPYADAQLHKSREDAALDYLAADASIGEVILSGGDPLLLSDERLTALLCRLAEIPHLKRIRIHSRVPLVLPSRIGAGLPSVLSGTRLQAVLVIHANHAQELDSTVDAALSRLRGEGVTLLNQAVLLRGVNDSVQALAELSETLFLQGVLPYYLHLLDKAAGTSHFDLPLAQALALHRELRDTLPGYLVPRLVREQAGQAAKTPAEFLAADSN</sequence>
<name>A0A8D5AJE1_9GAMM</name>
<dbReference type="PROSITE" id="PS51918">
    <property type="entry name" value="RADICAL_SAM"/>
    <property type="match status" value="1"/>
</dbReference>
<dbReference type="CDD" id="cd01335">
    <property type="entry name" value="Radical_SAM"/>
    <property type="match status" value="1"/>
</dbReference>
<dbReference type="SFLD" id="SFLDF00314">
    <property type="entry name" value="L-lysine_2_3-aminomutase_(yjeK"/>
    <property type="match status" value="1"/>
</dbReference>
<comment type="similarity">
    <text evidence="2">Belongs to the radical SAM superfamily. KamA family.</text>
</comment>
<keyword evidence="3" id="KW-0004">4Fe-4S</keyword>
<evidence type="ECO:0000256" key="1">
    <source>
        <dbReference type="ARBA" id="ARBA00001352"/>
    </source>
</evidence>
<evidence type="ECO:0000256" key="6">
    <source>
        <dbReference type="PIRSR" id="PIRSR603739-50"/>
    </source>
</evidence>
<evidence type="ECO:0000259" key="7">
    <source>
        <dbReference type="PROSITE" id="PS51918"/>
    </source>
</evidence>
<evidence type="ECO:0000256" key="4">
    <source>
        <dbReference type="ARBA" id="ARBA00023235"/>
    </source>
</evidence>
<comment type="cofactor">
    <cofactor evidence="6">
        <name>pyridoxal 5'-phosphate</name>
        <dbReference type="ChEBI" id="CHEBI:597326"/>
    </cofactor>
</comment>
<dbReference type="GO" id="GO:0051539">
    <property type="term" value="F:4 iron, 4 sulfur cluster binding"/>
    <property type="evidence" value="ECO:0007669"/>
    <property type="project" value="UniProtKB-KW"/>
</dbReference>
<feature type="domain" description="Radical SAM core" evidence="7">
    <location>
        <begin position="99"/>
        <end position="314"/>
    </location>
</feature>
<keyword evidence="9" id="KW-1185">Reference proteome</keyword>
<dbReference type="EMBL" id="AP019782">
    <property type="protein sequence ID" value="BBL70694.1"/>
    <property type="molecule type" value="Genomic_DNA"/>
</dbReference>
<dbReference type="RefSeq" id="WP_221048594.1">
    <property type="nucleotide sequence ID" value="NZ_AP019782.1"/>
</dbReference>
<dbReference type="NCBIfam" id="TIGR03821">
    <property type="entry name" value="EFP_modif_epmB"/>
    <property type="match status" value="1"/>
</dbReference>
<dbReference type="InterPro" id="IPR022462">
    <property type="entry name" value="EpmB"/>
</dbReference>
<dbReference type="AlphaFoldDB" id="A0A8D5AJE1"/>
<evidence type="ECO:0000313" key="8">
    <source>
        <dbReference type="EMBL" id="BBL70694.1"/>
    </source>
</evidence>
<dbReference type="InterPro" id="IPR007197">
    <property type="entry name" value="rSAM"/>
</dbReference>
<keyword evidence="3" id="KW-0408">Iron</keyword>
<dbReference type="Proteomes" id="UP000824988">
    <property type="component" value="Chromosome"/>
</dbReference>
<protein>
    <recommendedName>
        <fullName evidence="5">EF-P post-translational modification enzyme B</fullName>
    </recommendedName>
</protein>
<gene>
    <name evidence="8" type="ORF">MoryE10_13000</name>
</gene>
<evidence type="ECO:0000256" key="5">
    <source>
        <dbReference type="ARBA" id="ARBA00030756"/>
    </source>
</evidence>
<feature type="modified residue" description="N6-(pyridoxal phosphate)lysine" evidence="6">
    <location>
        <position position="325"/>
    </location>
</feature>
<dbReference type="SFLD" id="SFLDG01070">
    <property type="entry name" value="PLP-dependent"/>
    <property type="match status" value="1"/>
</dbReference>
<dbReference type="PANTHER" id="PTHR30538">
    <property type="entry name" value="LYSINE 2,3-AMINOMUTASE-RELATED"/>
    <property type="match status" value="1"/>
</dbReference>
<dbReference type="NCBIfam" id="TIGR00238">
    <property type="entry name" value="KamA family radical SAM protein"/>
    <property type="match status" value="1"/>
</dbReference>